<evidence type="ECO:0000313" key="3">
    <source>
        <dbReference type="Proteomes" id="UP000288805"/>
    </source>
</evidence>
<dbReference type="Proteomes" id="UP000288805">
    <property type="component" value="Unassembled WGS sequence"/>
</dbReference>
<organism evidence="2 3">
    <name type="scientific">Vitis vinifera</name>
    <name type="common">Grape</name>
    <dbReference type="NCBI Taxonomy" id="29760"/>
    <lineage>
        <taxon>Eukaryota</taxon>
        <taxon>Viridiplantae</taxon>
        <taxon>Streptophyta</taxon>
        <taxon>Embryophyta</taxon>
        <taxon>Tracheophyta</taxon>
        <taxon>Spermatophyta</taxon>
        <taxon>Magnoliopsida</taxon>
        <taxon>eudicotyledons</taxon>
        <taxon>Gunneridae</taxon>
        <taxon>Pentapetalae</taxon>
        <taxon>rosids</taxon>
        <taxon>Vitales</taxon>
        <taxon>Vitaceae</taxon>
        <taxon>Viteae</taxon>
        <taxon>Vitis</taxon>
    </lineage>
</organism>
<keyword evidence="1" id="KW-0812">Transmembrane</keyword>
<evidence type="ECO:0000256" key="1">
    <source>
        <dbReference type="SAM" id="Phobius"/>
    </source>
</evidence>
<gene>
    <name evidence="2" type="ORF">CK203_108234</name>
</gene>
<feature type="transmembrane region" description="Helical" evidence="1">
    <location>
        <begin position="42"/>
        <end position="63"/>
    </location>
</feature>
<accession>A0A438E4P5</accession>
<dbReference type="EMBL" id="QGNW01001401">
    <property type="protein sequence ID" value="RVW42610.1"/>
    <property type="molecule type" value="Genomic_DNA"/>
</dbReference>
<evidence type="ECO:0000313" key="2">
    <source>
        <dbReference type="EMBL" id="RVW42610.1"/>
    </source>
</evidence>
<name>A0A438E4P5_VITVI</name>
<keyword evidence="1" id="KW-1133">Transmembrane helix</keyword>
<dbReference type="AlphaFoldDB" id="A0A438E4P5"/>
<proteinExistence type="predicted"/>
<sequence>MTERRSTFNNQGDKKVMEDEMSAVHTCRYCLYGLYLINHHCYFFLLYVALGQSFALTCLVFLIDQMLKKNIDIVCFDVQRNFKDPFVDDGLIEVIYFKDAWHGNDFLPSKDQGECLVQVS</sequence>
<keyword evidence="1" id="KW-0472">Membrane</keyword>
<comment type="caution">
    <text evidence="2">The sequence shown here is derived from an EMBL/GenBank/DDBJ whole genome shotgun (WGS) entry which is preliminary data.</text>
</comment>
<reference evidence="2 3" key="1">
    <citation type="journal article" date="2018" name="PLoS Genet.">
        <title>Population sequencing reveals clonal diversity and ancestral inbreeding in the grapevine cultivar Chardonnay.</title>
        <authorList>
            <person name="Roach M.J."/>
            <person name="Johnson D.L."/>
            <person name="Bohlmann J."/>
            <person name="van Vuuren H.J."/>
            <person name="Jones S.J."/>
            <person name="Pretorius I.S."/>
            <person name="Schmidt S.A."/>
            <person name="Borneman A.R."/>
        </authorList>
    </citation>
    <scope>NUCLEOTIDE SEQUENCE [LARGE SCALE GENOMIC DNA]</scope>
    <source>
        <strain evidence="3">cv. Chardonnay</strain>
        <tissue evidence="2">Leaf</tissue>
    </source>
</reference>
<protein>
    <submittedName>
        <fullName evidence="2">Uncharacterized protein</fullName>
    </submittedName>
</protein>